<organism evidence="2">
    <name type="scientific">Neobodo designis</name>
    <name type="common">Flagellated protozoan</name>
    <name type="synonym">Bodo designis</name>
    <dbReference type="NCBI Taxonomy" id="312471"/>
    <lineage>
        <taxon>Eukaryota</taxon>
        <taxon>Discoba</taxon>
        <taxon>Euglenozoa</taxon>
        <taxon>Kinetoplastea</taxon>
        <taxon>Metakinetoplastina</taxon>
        <taxon>Neobodonida</taxon>
        <taxon>Neobodo</taxon>
    </lineage>
</organism>
<dbReference type="EMBL" id="HBGF01028818">
    <property type="protein sequence ID" value="CAD9124452.1"/>
    <property type="molecule type" value="Transcribed_RNA"/>
</dbReference>
<keyword evidence="1" id="KW-0472">Membrane</keyword>
<gene>
    <name evidence="2" type="ORF">NDES1114_LOCUS19092</name>
</gene>
<keyword evidence="1" id="KW-1133">Transmembrane helix</keyword>
<evidence type="ECO:0000256" key="1">
    <source>
        <dbReference type="SAM" id="Phobius"/>
    </source>
</evidence>
<sequence length="421" mass="46026">MCAASLFTGQLLFTTFPALAPMAPAMRTFSFGIVVLLTLWHVLQSLPGDAKLLLTPNTGAHEYAMIVLIGFLFLLAFAHGFLQDLAPETADAATKCNAEFHRKVRARVALCLEPERFARVCAAAFAARGAPYRAGELDRCARMTLGALLHGPSDTEPAYFHTKLARAAGQQNNCPRCGRSCVWCSAGVNDEDPIADALLQDMSNGHRAFRTFYGVVPNTLVFRVSEQHPANFLRSLASASSRVSRALCIARLNCCRRSLAAEFAELLRPVADGLPDEVVVVPPGNEGEGSLLQRGSDFASPPRNLVEMARFRMWFGAVPSSIVVERASSREVYVACSAISVIPSHLKHHPARFSRWGFSCNKNAWFHVHESTIDTDEALVQDTFQDSGRIVLVRYALRSDAGVAFGQPSVELRHRQPPAFA</sequence>
<proteinExistence type="predicted"/>
<reference evidence="2" key="1">
    <citation type="submission" date="2021-01" db="EMBL/GenBank/DDBJ databases">
        <authorList>
            <person name="Corre E."/>
            <person name="Pelletier E."/>
            <person name="Niang G."/>
            <person name="Scheremetjew M."/>
            <person name="Finn R."/>
            <person name="Kale V."/>
            <person name="Holt S."/>
            <person name="Cochrane G."/>
            <person name="Meng A."/>
            <person name="Brown T."/>
            <person name="Cohen L."/>
        </authorList>
    </citation>
    <scope>NUCLEOTIDE SEQUENCE</scope>
    <source>
        <strain evidence="2">CCAP 1951/1</strain>
    </source>
</reference>
<keyword evidence="1" id="KW-0812">Transmembrane</keyword>
<accession>A0A7S1M809</accession>
<protein>
    <submittedName>
        <fullName evidence="2">Uncharacterized protein</fullName>
    </submittedName>
</protein>
<feature type="transmembrane region" description="Helical" evidence="1">
    <location>
        <begin position="27"/>
        <end position="43"/>
    </location>
</feature>
<evidence type="ECO:0000313" key="2">
    <source>
        <dbReference type="EMBL" id="CAD9124452.1"/>
    </source>
</evidence>
<name>A0A7S1M809_NEODS</name>
<dbReference type="AlphaFoldDB" id="A0A7S1M809"/>
<feature type="transmembrane region" description="Helical" evidence="1">
    <location>
        <begin position="63"/>
        <end position="82"/>
    </location>
</feature>